<evidence type="ECO:0000256" key="8">
    <source>
        <dbReference type="ARBA" id="ARBA00023014"/>
    </source>
</evidence>
<keyword evidence="7" id="KW-0408">Iron</keyword>
<comment type="catalytic activity">
    <reaction evidence="9">
        <text>(sulfur carrier)-H + L-cysteine = (sulfur carrier)-SH + L-alanine</text>
        <dbReference type="Rhea" id="RHEA:43892"/>
        <dbReference type="Rhea" id="RHEA-COMP:14737"/>
        <dbReference type="Rhea" id="RHEA-COMP:14739"/>
        <dbReference type="ChEBI" id="CHEBI:29917"/>
        <dbReference type="ChEBI" id="CHEBI:35235"/>
        <dbReference type="ChEBI" id="CHEBI:57972"/>
        <dbReference type="ChEBI" id="CHEBI:64428"/>
        <dbReference type="EC" id="2.8.1.7"/>
    </reaction>
</comment>
<feature type="domain" description="Aminotransferase class V" evidence="11">
    <location>
        <begin position="4"/>
        <end position="362"/>
    </location>
</feature>
<evidence type="ECO:0000256" key="2">
    <source>
        <dbReference type="ARBA" id="ARBA00006490"/>
    </source>
</evidence>
<dbReference type="InterPro" id="IPR015424">
    <property type="entry name" value="PyrdxlP-dep_Trfase"/>
</dbReference>
<protein>
    <recommendedName>
        <fullName evidence="3">cysteine desulfurase</fullName>
        <ecNumber evidence="3">2.8.1.7</ecNumber>
    </recommendedName>
</protein>
<keyword evidence="13" id="KW-1185">Reference proteome</keyword>
<dbReference type="RefSeq" id="WP_098470261.1">
    <property type="nucleotide sequence ID" value="NZ_PDJD01000001.1"/>
</dbReference>
<evidence type="ECO:0000256" key="7">
    <source>
        <dbReference type="ARBA" id="ARBA00023004"/>
    </source>
</evidence>
<reference evidence="12 13" key="1">
    <citation type="submission" date="2017-10" db="EMBL/GenBank/DDBJ databases">
        <title>Sequencing the genomes of 1000 actinobacteria strains.</title>
        <authorList>
            <person name="Klenk H.-P."/>
        </authorList>
    </citation>
    <scope>NUCLEOTIDE SEQUENCE [LARGE SCALE GENOMIC DNA]</scope>
    <source>
        <strain evidence="12 13">DSM 21801</strain>
    </source>
</reference>
<name>A0A2A9CYY3_9MICO</name>
<dbReference type="InterPro" id="IPR015422">
    <property type="entry name" value="PyrdxlP-dep_Trfase_small"/>
</dbReference>
<comment type="cofactor">
    <cofactor evidence="1 10">
        <name>pyridoxal 5'-phosphate</name>
        <dbReference type="ChEBI" id="CHEBI:597326"/>
    </cofactor>
</comment>
<evidence type="ECO:0000313" key="12">
    <source>
        <dbReference type="EMBL" id="PFG19215.1"/>
    </source>
</evidence>
<dbReference type="GO" id="GO:0031071">
    <property type="term" value="F:cysteine desulfurase activity"/>
    <property type="evidence" value="ECO:0007669"/>
    <property type="project" value="UniProtKB-EC"/>
</dbReference>
<dbReference type="PROSITE" id="PS00595">
    <property type="entry name" value="AA_TRANSFER_CLASS_5"/>
    <property type="match status" value="1"/>
</dbReference>
<comment type="caution">
    <text evidence="12">The sequence shown here is derived from an EMBL/GenBank/DDBJ whole genome shotgun (WGS) entry which is preliminary data.</text>
</comment>
<dbReference type="SUPFAM" id="SSF53383">
    <property type="entry name" value="PLP-dependent transferases"/>
    <property type="match status" value="1"/>
</dbReference>
<dbReference type="Gene3D" id="3.40.640.10">
    <property type="entry name" value="Type I PLP-dependent aspartate aminotransferase-like (Major domain)"/>
    <property type="match status" value="1"/>
</dbReference>
<dbReference type="GO" id="GO:0051536">
    <property type="term" value="F:iron-sulfur cluster binding"/>
    <property type="evidence" value="ECO:0007669"/>
    <property type="project" value="UniProtKB-KW"/>
</dbReference>
<dbReference type="PANTHER" id="PTHR11601:SF34">
    <property type="entry name" value="CYSTEINE DESULFURASE"/>
    <property type="match status" value="1"/>
</dbReference>
<evidence type="ECO:0000256" key="3">
    <source>
        <dbReference type="ARBA" id="ARBA00012239"/>
    </source>
</evidence>
<dbReference type="Gene3D" id="1.10.260.50">
    <property type="match status" value="1"/>
</dbReference>
<keyword evidence="4" id="KW-0808">Transferase</keyword>
<dbReference type="EMBL" id="PDJD01000001">
    <property type="protein sequence ID" value="PFG19215.1"/>
    <property type="molecule type" value="Genomic_DNA"/>
</dbReference>
<dbReference type="GO" id="GO:0046872">
    <property type="term" value="F:metal ion binding"/>
    <property type="evidence" value="ECO:0007669"/>
    <property type="project" value="UniProtKB-KW"/>
</dbReference>
<evidence type="ECO:0000256" key="5">
    <source>
        <dbReference type="ARBA" id="ARBA00022723"/>
    </source>
</evidence>
<organism evidence="12 13">
    <name type="scientific">Serinibacter salmoneus</name>
    <dbReference type="NCBI Taxonomy" id="556530"/>
    <lineage>
        <taxon>Bacteria</taxon>
        <taxon>Bacillati</taxon>
        <taxon>Actinomycetota</taxon>
        <taxon>Actinomycetes</taxon>
        <taxon>Micrococcales</taxon>
        <taxon>Beutenbergiaceae</taxon>
        <taxon>Serinibacter</taxon>
    </lineage>
</organism>
<evidence type="ECO:0000256" key="9">
    <source>
        <dbReference type="ARBA" id="ARBA00050776"/>
    </source>
</evidence>
<dbReference type="InterPro" id="IPR016454">
    <property type="entry name" value="Cysteine_dSase"/>
</dbReference>
<dbReference type="EC" id="2.8.1.7" evidence="3"/>
<gene>
    <name evidence="12" type="ORF">ATL40_0772</name>
</gene>
<dbReference type="PANTHER" id="PTHR11601">
    <property type="entry name" value="CYSTEINE DESULFURYLASE FAMILY MEMBER"/>
    <property type="match status" value="1"/>
</dbReference>
<evidence type="ECO:0000256" key="1">
    <source>
        <dbReference type="ARBA" id="ARBA00001933"/>
    </source>
</evidence>
<dbReference type="InterPro" id="IPR000192">
    <property type="entry name" value="Aminotrans_V_dom"/>
</dbReference>
<proteinExistence type="inferred from homology"/>
<comment type="similarity">
    <text evidence="2">Belongs to the class-V pyridoxal-phosphate-dependent aminotransferase family. NifS/IscS subfamily.</text>
</comment>
<dbReference type="AlphaFoldDB" id="A0A2A9CYY3"/>
<dbReference type="Pfam" id="PF00266">
    <property type="entry name" value="Aminotran_5"/>
    <property type="match status" value="1"/>
</dbReference>
<keyword evidence="6" id="KW-0663">Pyridoxal phosphate</keyword>
<dbReference type="Proteomes" id="UP000224915">
    <property type="component" value="Unassembled WGS sequence"/>
</dbReference>
<sequence>MRLYLDEAATAPPRREVLEAMWPFLTARFGNPASVHEIGRDADAALEDARGTVARALGGRPGEIVFTSGGTEGANTAIKGIALASPRGRHVLVSAVEHAAVLESADWLGRIGYEVERLPVDATGTVIPEALAARLRPETTLVSVQLANNEVGTIQPVAELAALTREVGAAFHTDAVQAAGWLPIDVATLGVDALTLSGHKLGGPRGTGALWLRRGMRIEPLIHGGGQERGRRSGTVDVAGAVGLATALAAGHPGAQALAERRDAFIARVLDGVAPLIPDVALTGHATRRLPGHASFVLPGVNGEAVLLALEERGVVVSSGSACHAGSTEPSGVLTAMGLAPEVAQTAIRFSFGEARTAEELDGAARLLVEAVAAVTG</sequence>
<dbReference type="Gene3D" id="3.90.1150.10">
    <property type="entry name" value="Aspartate Aminotransferase, domain 1"/>
    <property type="match status" value="1"/>
</dbReference>
<evidence type="ECO:0000256" key="4">
    <source>
        <dbReference type="ARBA" id="ARBA00022679"/>
    </source>
</evidence>
<evidence type="ECO:0000313" key="13">
    <source>
        <dbReference type="Proteomes" id="UP000224915"/>
    </source>
</evidence>
<dbReference type="InterPro" id="IPR020578">
    <property type="entry name" value="Aminotrans_V_PyrdxlP_BS"/>
</dbReference>
<dbReference type="FunFam" id="3.40.640.10:FF:000084">
    <property type="entry name" value="IscS-like cysteine desulfurase"/>
    <property type="match status" value="1"/>
</dbReference>
<dbReference type="PIRSF" id="PIRSF005572">
    <property type="entry name" value="NifS"/>
    <property type="match status" value="1"/>
</dbReference>
<evidence type="ECO:0000256" key="10">
    <source>
        <dbReference type="RuleBase" id="RU004504"/>
    </source>
</evidence>
<keyword evidence="8" id="KW-0411">Iron-sulfur</keyword>
<evidence type="ECO:0000256" key="6">
    <source>
        <dbReference type="ARBA" id="ARBA00022898"/>
    </source>
</evidence>
<dbReference type="InterPro" id="IPR015421">
    <property type="entry name" value="PyrdxlP-dep_Trfase_major"/>
</dbReference>
<accession>A0A2A9CYY3</accession>
<dbReference type="OrthoDB" id="9808002at2"/>
<keyword evidence="5" id="KW-0479">Metal-binding</keyword>
<evidence type="ECO:0000259" key="11">
    <source>
        <dbReference type="Pfam" id="PF00266"/>
    </source>
</evidence>